<organism evidence="3 4">
    <name type="scientific">Caenimonas sedimenti</name>
    <dbReference type="NCBI Taxonomy" id="2596921"/>
    <lineage>
        <taxon>Bacteria</taxon>
        <taxon>Pseudomonadati</taxon>
        <taxon>Pseudomonadota</taxon>
        <taxon>Betaproteobacteria</taxon>
        <taxon>Burkholderiales</taxon>
        <taxon>Comamonadaceae</taxon>
        <taxon>Caenimonas</taxon>
    </lineage>
</organism>
<dbReference type="Proteomes" id="UP000318199">
    <property type="component" value="Unassembled WGS sequence"/>
</dbReference>
<evidence type="ECO:0000256" key="1">
    <source>
        <dbReference type="ARBA" id="ARBA00006987"/>
    </source>
</evidence>
<dbReference type="Gene3D" id="3.40.190.10">
    <property type="entry name" value="Periplasmic binding protein-like II"/>
    <property type="match status" value="1"/>
</dbReference>
<dbReference type="EMBL" id="VOBQ01000027">
    <property type="protein sequence ID" value="TWO66024.1"/>
    <property type="molecule type" value="Genomic_DNA"/>
</dbReference>
<protein>
    <submittedName>
        <fullName evidence="3">Tripartite tricarboxylate transporter substrate binding protein</fullName>
    </submittedName>
</protein>
<dbReference type="InterPro" id="IPR006311">
    <property type="entry name" value="TAT_signal"/>
</dbReference>
<feature type="chain" id="PRO_5021746526" evidence="2">
    <location>
        <begin position="28"/>
        <end position="322"/>
    </location>
</feature>
<dbReference type="PROSITE" id="PS51318">
    <property type="entry name" value="TAT"/>
    <property type="match status" value="1"/>
</dbReference>
<gene>
    <name evidence="3" type="ORF">FN976_26975</name>
</gene>
<dbReference type="PANTHER" id="PTHR42928:SF5">
    <property type="entry name" value="BLR1237 PROTEIN"/>
    <property type="match status" value="1"/>
</dbReference>
<dbReference type="InterPro" id="IPR005064">
    <property type="entry name" value="BUG"/>
</dbReference>
<dbReference type="RefSeq" id="WP_145896863.1">
    <property type="nucleotide sequence ID" value="NZ_VOBQ01000027.1"/>
</dbReference>
<sequence>MTMNLTRRHAVLGLLAAGLAPAASAQAVPMKIIVPWAPGGSTDAIGRALAQRLSETTGRTVIVDNKPGAAGQIGTDAVAKAPPDGNHLLIVELPHAIAPAVTAKLPYEFPRDFAPITLLGTTPLILFTTADAGAPGDFASFMARAKSGPPLALAHSGAGTVSHLSSELLAARSGAKFTLVPYKGSAPALIDVASGIVAGHFSSLAAGSSLLNAGKLRALAVTSASRLPALGNVPTLDELGVRDMAVDQWWALVAPARSNADMLEKLREQVAAAMAYPAVRDRLSSLGVVLRSSSSRAELAGFMQSEVQRWGAVARNLGLKPE</sequence>
<dbReference type="InterPro" id="IPR042100">
    <property type="entry name" value="Bug_dom1"/>
</dbReference>
<dbReference type="AlphaFoldDB" id="A0A562ZER4"/>
<comment type="similarity">
    <text evidence="1">Belongs to the UPF0065 (bug) family.</text>
</comment>
<dbReference type="SUPFAM" id="SSF53850">
    <property type="entry name" value="Periplasmic binding protein-like II"/>
    <property type="match status" value="1"/>
</dbReference>
<proteinExistence type="inferred from homology"/>
<dbReference type="PANTHER" id="PTHR42928">
    <property type="entry name" value="TRICARBOXYLATE-BINDING PROTEIN"/>
    <property type="match status" value="1"/>
</dbReference>
<evidence type="ECO:0000313" key="4">
    <source>
        <dbReference type="Proteomes" id="UP000318199"/>
    </source>
</evidence>
<dbReference type="OrthoDB" id="7248487at2"/>
<dbReference type="Gene3D" id="3.40.190.150">
    <property type="entry name" value="Bordetella uptake gene, domain 1"/>
    <property type="match status" value="1"/>
</dbReference>
<dbReference type="Pfam" id="PF03401">
    <property type="entry name" value="TctC"/>
    <property type="match status" value="1"/>
</dbReference>
<keyword evidence="2" id="KW-0732">Signal</keyword>
<dbReference type="PIRSF" id="PIRSF017082">
    <property type="entry name" value="YflP"/>
    <property type="match status" value="1"/>
</dbReference>
<accession>A0A562ZER4</accession>
<keyword evidence="4" id="KW-1185">Reference proteome</keyword>
<evidence type="ECO:0000256" key="2">
    <source>
        <dbReference type="SAM" id="SignalP"/>
    </source>
</evidence>
<reference evidence="3 4" key="1">
    <citation type="submission" date="2019-07" db="EMBL/GenBank/DDBJ databases">
        <title>Caenimonas sedimenti sp. nov., isolated from activated sludge.</title>
        <authorList>
            <person name="Xu J."/>
        </authorList>
    </citation>
    <scope>NUCLEOTIDE SEQUENCE [LARGE SCALE GENOMIC DNA]</scope>
    <source>
        <strain evidence="3 4">HX-9-20</strain>
    </source>
</reference>
<comment type="caution">
    <text evidence="3">The sequence shown here is derived from an EMBL/GenBank/DDBJ whole genome shotgun (WGS) entry which is preliminary data.</text>
</comment>
<name>A0A562ZER4_9BURK</name>
<evidence type="ECO:0000313" key="3">
    <source>
        <dbReference type="EMBL" id="TWO66024.1"/>
    </source>
</evidence>
<feature type="signal peptide" evidence="2">
    <location>
        <begin position="1"/>
        <end position="27"/>
    </location>
</feature>